<accession>A0ABT3DFC9</accession>
<evidence type="ECO:0000313" key="19">
    <source>
        <dbReference type="EMBL" id="MCV9885768.1"/>
    </source>
</evidence>
<keyword evidence="16" id="KW-1133">Transmembrane helix</keyword>
<dbReference type="InterPro" id="IPR001264">
    <property type="entry name" value="Glyco_trans_51"/>
</dbReference>
<gene>
    <name evidence="19" type="ORF">OIH86_08880</name>
</gene>
<evidence type="ECO:0000256" key="4">
    <source>
        <dbReference type="ARBA" id="ARBA00022670"/>
    </source>
</evidence>
<dbReference type="InterPro" id="IPR023346">
    <property type="entry name" value="Lysozyme-like_dom_sf"/>
</dbReference>
<keyword evidence="5" id="KW-0328">Glycosyltransferase</keyword>
<feature type="transmembrane region" description="Helical" evidence="16">
    <location>
        <begin position="20"/>
        <end position="43"/>
    </location>
</feature>
<evidence type="ECO:0000256" key="9">
    <source>
        <dbReference type="ARBA" id="ARBA00022984"/>
    </source>
</evidence>
<evidence type="ECO:0000256" key="15">
    <source>
        <dbReference type="SAM" id="MobiDB-lite"/>
    </source>
</evidence>
<dbReference type="RefSeq" id="WP_264142495.1">
    <property type="nucleotide sequence ID" value="NZ_JAOYEY010000033.1"/>
</dbReference>
<keyword evidence="10 16" id="KW-0472">Membrane</keyword>
<comment type="caution">
    <text evidence="19">The sequence shown here is derived from an EMBL/GenBank/DDBJ whole genome shotgun (WGS) entry which is preliminary data.</text>
</comment>
<protein>
    <submittedName>
        <fullName evidence="19">PBP1A family penicillin-binding protein</fullName>
    </submittedName>
</protein>
<evidence type="ECO:0000256" key="7">
    <source>
        <dbReference type="ARBA" id="ARBA00022801"/>
    </source>
</evidence>
<dbReference type="Gene3D" id="1.10.3810.10">
    <property type="entry name" value="Biosynthetic peptidoglycan transglycosylase-like"/>
    <property type="match status" value="1"/>
</dbReference>
<keyword evidence="3" id="KW-0121">Carboxypeptidase</keyword>
<evidence type="ECO:0000259" key="17">
    <source>
        <dbReference type="Pfam" id="PF00905"/>
    </source>
</evidence>
<keyword evidence="20" id="KW-1185">Reference proteome</keyword>
<evidence type="ECO:0000256" key="8">
    <source>
        <dbReference type="ARBA" id="ARBA00022960"/>
    </source>
</evidence>
<evidence type="ECO:0000256" key="16">
    <source>
        <dbReference type="SAM" id="Phobius"/>
    </source>
</evidence>
<dbReference type="EMBL" id="JAOYEY010000033">
    <property type="protein sequence ID" value="MCV9885768.1"/>
    <property type="molecule type" value="Genomic_DNA"/>
</dbReference>
<evidence type="ECO:0000256" key="1">
    <source>
        <dbReference type="ARBA" id="ARBA00004236"/>
    </source>
</evidence>
<dbReference type="Gene3D" id="3.40.710.10">
    <property type="entry name" value="DD-peptidase/beta-lactamase superfamily"/>
    <property type="match status" value="1"/>
</dbReference>
<evidence type="ECO:0000256" key="6">
    <source>
        <dbReference type="ARBA" id="ARBA00022679"/>
    </source>
</evidence>
<keyword evidence="8" id="KW-0133">Cell shape</keyword>
<evidence type="ECO:0000256" key="12">
    <source>
        <dbReference type="ARBA" id="ARBA00023316"/>
    </source>
</evidence>
<dbReference type="Pfam" id="PF00912">
    <property type="entry name" value="Transgly"/>
    <property type="match status" value="1"/>
</dbReference>
<keyword evidence="4" id="KW-0645">Protease</keyword>
<feature type="domain" description="Penicillin-binding protein transpeptidase" evidence="17">
    <location>
        <begin position="328"/>
        <end position="572"/>
    </location>
</feature>
<feature type="domain" description="Glycosyl transferase family 51" evidence="18">
    <location>
        <begin position="62"/>
        <end position="238"/>
    </location>
</feature>
<reference evidence="19 20" key="1">
    <citation type="submission" date="2022-10" db="EMBL/GenBank/DDBJ databases">
        <title>Draft genome assembly of moderately radiation resistant bacterium Metabacillus halosaccharovorans.</title>
        <authorList>
            <person name="Pal S."/>
            <person name="Gopinathan A."/>
        </authorList>
    </citation>
    <scope>NUCLEOTIDE SEQUENCE [LARGE SCALE GENOMIC DNA]</scope>
    <source>
        <strain evidence="19 20">VITHBRA001</strain>
    </source>
</reference>
<keyword evidence="16" id="KW-0812">Transmembrane</keyword>
<dbReference type="PANTHER" id="PTHR32282">
    <property type="entry name" value="BINDING PROTEIN TRANSPEPTIDASE, PUTATIVE-RELATED"/>
    <property type="match status" value="1"/>
</dbReference>
<keyword evidence="9" id="KW-0573">Peptidoglycan synthesis</keyword>
<evidence type="ECO:0000313" key="20">
    <source>
        <dbReference type="Proteomes" id="UP001526147"/>
    </source>
</evidence>
<comment type="catalytic activity">
    <reaction evidence="13">
        <text>Preferential cleavage: (Ac)2-L-Lys-D-Ala-|-D-Ala. Also transpeptidation of peptidyl-alanyl moieties that are N-acyl substituents of D-alanine.</text>
        <dbReference type="EC" id="3.4.16.4"/>
    </reaction>
</comment>
<evidence type="ECO:0000259" key="18">
    <source>
        <dbReference type="Pfam" id="PF00912"/>
    </source>
</evidence>
<comment type="catalytic activity">
    <reaction evidence="14">
        <text>[GlcNAc-(1-&gt;4)-Mur2Ac(oyl-L-Ala-gamma-D-Glu-L-Lys-D-Ala-D-Ala)](n)-di-trans,octa-cis-undecaprenyl diphosphate + beta-D-GlcNAc-(1-&gt;4)-Mur2Ac(oyl-L-Ala-gamma-D-Glu-L-Lys-D-Ala-D-Ala)-di-trans,octa-cis-undecaprenyl diphosphate = [GlcNAc-(1-&gt;4)-Mur2Ac(oyl-L-Ala-gamma-D-Glu-L-Lys-D-Ala-D-Ala)](n+1)-di-trans,octa-cis-undecaprenyl diphosphate + di-trans,octa-cis-undecaprenyl diphosphate + H(+)</text>
        <dbReference type="Rhea" id="RHEA:23708"/>
        <dbReference type="Rhea" id="RHEA-COMP:9602"/>
        <dbReference type="Rhea" id="RHEA-COMP:9603"/>
        <dbReference type="ChEBI" id="CHEBI:15378"/>
        <dbReference type="ChEBI" id="CHEBI:58405"/>
        <dbReference type="ChEBI" id="CHEBI:60033"/>
        <dbReference type="ChEBI" id="CHEBI:78435"/>
        <dbReference type="EC" id="2.4.99.28"/>
    </reaction>
</comment>
<keyword evidence="12" id="KW-0961">Cell wall biogenesis/degradation</keyword>
<keyword evidence="2" id="KW-1003">Cell membrane</keyword>
<evidence type="ECO:0000256" key="14">
    <source>
        <dbReference type="ARBA" id="ARBA00049902"/>
    </source>
</evidence>
<evidence type="ECO:0000256" key="13">
    <source>
        <dbReference type="ARBA" id="ARBA00034000"/>
    </source>
</evidence>
<evidence type="ECO:0000256" key="2">
    <source>
        <dbReference type="ARBA" id="ARBA00022475"/>
    </source>
</evidence>
<sequence length="689" mass="77126">MDVMTPRRLRITLKTIRALIFISLLCLVLFSTIILSIVLYAKWLGPPSLSVPQSTLIYASDGSKIGELHNGQKRYWVDIDHISPHVREATMAIEDRSFYQHDGFDYKRIAGAALADLKAMAKVQGASTITQQYARNLFLEHEKTWQRKANEALYTIRLEQNYSKDRILEGYLNTIYYGHGVYGIEAAANYYFGKSSSDLTLAEAAMLAGIPKGPTLYSPYANREKAEERQEIILKMMKNEGYITEKQFQSALTAELVYKKKTDTVQPKLAPYFQDAMLSEISDKLDIDAQAIQTKGLKIYTTLDADMQKLAEETVGETIDESSDIQTGIVAMDPKTGYVRALIGGRNYEESPFNRATQAKRQPGSTIKPFLYYSAIMNGFTPSTEMKSEPTSFTYDNGKASYKPSNYNDYYANDFITMLQAIALSDNIYAVKTHMFIGMEELIKTGKLLGLSTGIKKNPSAALGTSPVRLIDMVNAYGMLGNGGKKVEPTFVTKIEDTAGNVIYESKQEKEQVLDEQAAFVTTHMMKGMFDTTLNDYTSVTGHSIADSLTRDYAGKSGTTSSDSWMIGFAPQLAVGVWTGYDKGKTINLVQERGYAKEIWSTFMEEALDDQSVKAFRPPDGVVGVYINPESGKLATKGCPTKRLTYFIEGTEPTEYCEEHMSDGEASETEQSSDQKEKESWLDKFKWWD</sequence>
<comment type="subcellular location">
    <subcellularLocation>
        <location evidence="1">Cell membrane</location>
    </subcellularLocation>
</comment>
<keyword evidence="11" id="KW-0511">Multifunctional enzyme</keyword>
<keyword evidence="6" id="KW-0808">Transferase</keyword>
<organism evidence="19 20">
    <name type="scientific">Metabacillus halosaccharovorans</name>
    <dbReference type="NCBI Taxonomy" id="930124"/>
    <lineage>
        <taxon>Bacteria</taxon>
        <taxon>Bacillati</taxon>
        <taxon>Bacillota</taxon>
        <taxon>Bacilli</taxon>
        <taxon>Bacillales</taxon>
        <taxon>Bacillaceae</taxon>
        <taxon>Metabacillus</taxon>
    </lineage>
</organism>
<dbReference type="SUPFAM" id="SSF53955">
    <property type="entry name" value="Lysozyme-like"/>
    <property type="match status" value="1"/>
</dbReference>
<proteinExistence type="predicted"/>
<dbReference type="InterPro" id="IPR012338">
    <property type="entry name" value="Beta-lactam/transpept-like"/>
</dbReference>
<dbReference type="InterPro" id="IPR001460">
    <property type="entry name" value="PCN-bd_Tpept"/>
</dbReference>
<dbReference type="InterPro" id="IPR036950">
    <property type="entry name" value="PBP_transglycosylase"/>
</dbReference>
<evidence type="ECO:0000256" key="5">
    <source>
        <dbReference type="ARBA" id="ARBA00022676"/>
    </source>
</evidence>
<feature type="compositionally biased region" description="Basic and acidic residues" evidence="15">
    <location>
        <begin position="673"/>
        <end position="689"/>
    </location>
</feature>
<evidence type="ECO:0000256" key="11">
    <source>
        <dbReference type="ARBA" id="ARBA00023268"/>
    </source>
</evidence>
<dbReference type="NCBIfam" id="TIGR02074">
    <property type="entry name" value="PBP_1a_fam"/>
    <property type="match status" value="1"/>
</dbReference>
<dbReference type="SUPFAM" id="SSF56601">
    <property type="entry name" value="beta-lactamase/transpeptidase-like"/>
    <property type="match status" value="1"/>
</dbReference>
<feature type="region of interest" description="Disordered" evidence="15">
    <location>
        <begin position="657"/>
        <end position="689"/>
    </location>
</feature>
<evidence type="ECO:0000256" key="3">
    <source>
        <dbReference type="ARBA" id="ARBA00022645"/>
    </source>
</evidence>
<evidence type="ECO:0000256" key="10">
    <source>
        <dbReference type="ARBA" id="ARBA00023136"/>
    </source>
</evidence>
<dbReference type="PANTHER" id="PTHR32282:SF11">
    <property type="entry name" value="PENICILLIN-BINDING PROTEIN 1B"/>
    <property type="match status" value="1"/>
</dbReference>
<keyword evidence="7" id="KW-0378">Hydrolase</keyword>
<dbReference type="Pfam" id="PF00905">
    <property type="entry name" value="Transpeptidase"/>
    <property type="match status" value="1"/>
</dbReference>
<name>A0ABT3DFC9_9BACI</name>
<dbReference type="Proteomes" id="UP001526147">
    <property type="component" value="Unassembled WGS sequence"/>
</dbReference>
<dbReference type="InterPro" id="IPR050396">
    <property type="entry name" value="Glycosyltr_51/Transpeptidase"/>
</dbReference>